<dbReference type="Proteomes" id="UP000712600">
    <property type="component" value="Unassembled WGS sequence"/>
</dbReference>
<feature type="region of interest" description="Disordered" evidence="1">
    <location>
        <begin position="176"/>
        <end position="260"/>
    </location>
</feature>
<evidence type="ECO:0000256" key="1">
    <source>
        <dbReference type="SAM" id="MobiDB-lite"/>
    </source>
</evidence>
<accession>A0A8S9S1W1</accession>
<gene>
    <name evidence="2" type="ORF">F2Q69_00028412</name>
</gene>
<feature type="region of interest" description="Disordered" evidence="1">
    <location>
        <begin position="72"/>
        <end position="162"/>
    </location>
</feature>
<feature type="compositionally biased region" description="Basic residues" evidence="1">
    <location>
        <begin position="197"/>
        <end position="213"/>
    </location>
</feature>
<dbReference type="AlphaFoldDB" id="A0A8S9S1W1"/>
<protein>
    <submittedName>
        <fullName evidence="2">Uncharacterized protein</fullName>
    </submittedName>
</protein>
<feature type="compositionally biased region" description="Basic and acidic residues" evidence="1">
    <location>
        <begin position="116"/>
        <end position="132"/>
    </location>
</feature>
<feature type="compositionally biased region" description="Low complexity" evidence="1">
    <location>
        <begin position="225"/>
        <end position="237"/>
    </location>
</feature>
<evidence type="ECO:0000313" key="3">
    <source>
        <dbReference type="Proteomes" id="UP000712600"/>
    </source>
</evidence>
<name>A0A8S9S1W1_BRACR</name>
<reference evidence="2" key="1">
    <citation type="submission" date="2019-12" db="EMBL/GenBank/DDBJ databases">
        <title>Genome sequencing and annotation of Brassica cretica.</title>
        <authorList>
            <person name="Studholme D.J."/>
            <person name="Sarris P."/>
        </authorList>
    </citation>
    <scope>NUCLEOTIDE SEQUENCE</scope>
    <source>
        <strain evidence="2">PFS-109/04</strain>
        <tissue evidence="2">Leaf</tissue>
    </source>
</reference>
<sequence>MQVVYTACPLDGTRGRIRTHQHATRHFCLDLTATVSKHRRSFTTPDLETRDTKGPPTRPLLLFTALSNLRRASSIQSRAHPTDHTADHVERRAKPHTQNTTRTRTDPTNRSKLKQAKQDRESLHPPETRTDYGEAEEASTSRRQKPAAAKLWKPPPPGNRTQTTIIFTAPTLQATASSLQEQNHRGRCLAREPTTAKLRKLPPRGDKNRRRRSCGSLHLPETEPKQLSSSPRQPSKQPRLHSKNRTTAEGVWPEVRQGGH</sequence>
<organism evidence="2 3">
    <name type="scientific">Brassica cretica</name>
    <name type="common">Mustard</name>
    <dbReference type="NCBI Taxonomy" id="69181"/>
    <lineage>
        <taxon>Eukaryota</taxon>
        <taxon>Viridiplantae</taxon>
        <taxon>Streptophyta</taxon>
        <taxon>Embryophyta</taxon>
        <taxon>Tracheophyta</taxon>
        <taxon>Spermatophyta</taxon>
        <taxon>Magnoliopsida</taxon>
        <taxon>eudicotyledons</taxon>
        <taxon>Gunneridae</taxon>
        <taxon>Pentapetalae</taxon>
        <taxon>rosids</taxon>
        <taxon>malvids</taxon>
        <taxon>Brassicales</taxon>
        <taxon>Brassicaceae</taxon>
        <taxon>Brassiceae</taxon>
        <taxon>Brassica</taxon>
    </lineage>
</organism>
<feature type="compositionally biased region" description="Basic and acidic residues" evidence="1">
    <location>
        <begin position="80"/>
        <end position="92"/>
    </location>
</feature>
<dbReference type="EMBL" id="QGKX02000088">
    <property type="protein sequence ID" value="KAF3586049.1"/>
    <property type="molecule type" value="Genomic_DNA"/>
</dbReference>
<proteinExistence type="predicted"/>
<comment type="caution">
    <text evidence="2">The sequence shown here is derived from an EMBL/GenBank/DDBJ whole genome shotgun (WGS) entry which is preliminary data.</text>
</comment>
<evidence type="ECO:0000313" key="2">
    <source>
        <dbReference type="EMBL" id="KAF3586049.1"/>
    </source>
</evidence>